<accession>A0ABY6EHF1</accession>
<evidence type="ECO:0000313" key="2">
    <source>
        <dbReference type="Proteomes" id="UP001060733"/>
    </source>
</evidence>
<protein>
    <submittedName>
        <fullName evidence="1">Uncharacterized protein</fullName>
    </submittedName>
</protein>
<name>A0ABY6EHF1_9ACTN</name>
<gene>
    <name evidence="1" type="ORF">N8I86_05630</name>
</gene>
<evidence type="ECO:0000313" key="1">
    <source>
        <dbReference type="EMBL" id="UXY34255.1"/>
    </source>
</evidence>
<dbReference type="Proteomes" id="UP001060733">
    <property type="component" value="Chromosome"/>
</dbReference>
<keyword evidence="2" id="KW-1185">Reference proteome</keyword>
<organism evidence="1 2">
    <name type="scientific">Streptomyces albidocamelliae</name>
    <dbReference type="NCBI Taxonomy" id="2981135"/>
    <lineage>
        <taxon>Bacteria</taxon>
        <taxon>Bacillati</taxon>
        <taxon>Actinomycetota</taxon>
        <taxon>Actinomycetes</taxon>
        <taxon>Kitasatosporales</taxon>
        <taxon>Streptomycetaceae</taxon>
        <taxon>Streptomyces</taxon>
    </lineage>
</organism>
<dbReference type="RefSeq" id="WP_263277267.1">
    <property type="nucleotide sequence ID" value="NZ_CP106795.1"/>
</dbReference>
<dbReference type="EMBL" id="CP106795">
    <property type="protein sequence ID" value="UXY34255.1"/>
    <property type="molecule type" value="Genomic_DNA"/>
</dbReference>
<sequence length="111" mass="11690">MADLDVAAGLYGARTIAFKAGTEFTAVDRALGLFPAVRARTGRPCAARRWTPLVRALSWLVGRVGDEAGAFTVSVSGRRDGRAVIRRIGMTARRTAAVSPRSSPASPSTTC</sequence>
<proteinExistence type="predicted"/>
<reference evidence="1" key="1">
    <citation type="submission" date="2022-10" db="EMBL/GenBank/DDBJ databases">
        <authorList>
            <person name="Mo P."/>
        </authorList>
    </citation>
    <scope>NUCLEOTIDE SEQUENCE</scope>
    <source>
        <strain evidence="1">HUAS 14-6</strain>
    </source>
</reference>